<gene>
    <name evidence="4" type="ORF">C8R41DRAFT_895133</name>
</gene>
<evidence type="ECO:0000256" key="2">
    <source>
        <dbReference type="PROSITE-ProRule" id="PRU00176"/>
    </source>
</evidence>
<feature type="domain" description="RRM" evidence="3">
    <location>
        <begin position="211"/>
        <end position="287"/>
    </location>
</feature>
<keyword evidence="5" id="KW-1185">Reference proteome</keyword>
<keyword evidence="1 2" id="KW-0694">RNA-binding</keyword>
<dbReference type="PANTHER" id="PTHR23003">
    <property type="entry name" value="RNA RECOGNITION MOTIF RRM DOMAIN CONTAINING PROTEIN"/>
    <property type="match status" value="1"/>
</dbReference>
<dbReference type="InterPro" id="IPR012677">
    <property type="entry name" value="Nucleotide-bd_a/b_plait_sf"/>
</dbReference>
<dbReference type="PANTHER" id="PTHR23003:SF3">
    <property type="entry name" value="FI21236P1-RELATED"/>
    <property type="match status" value="1"/>
</dbReference>
<dbReference type="Proteomes" id="UP001150217">
    <property type="component" value="Unassembled WGS sequence"/>
</dbReference>
<dbReference type="InterPro" id="IPR000504">
    <property type="entry name" value="RRM_dom"/>
</dbReference>
<reference evidence="4" key="1">
    <citation type="submission" date="2022-08" db="EMBL/GenBank/DDBJ databases">
        <title>A Global Phylogenomic Analysis of the Shiitake Genus Lentinula.</title>
        <authorList>
            <consortium name="DOE Joint Genome Institute"/>
            <person name="Sierra-Patev S."/>
            <person name="Min B."/>
            <person name="Naranjo-Ortiz M."/>
            <person name="Looney B."/>
            <person name="Konkel Z."/>
            <person name="Slot J.C."/>
            <person name="Sakamoto Y."/>
            <person name="Steenwyk J.L."/>
            <person name="Rokas A."/>
            <person name="Carro J."/>
            <person name="Camarero S."/>
            <person name="Ferreira P."/>
            <person name="Molpeceres G."/>
            <person name="Ruiz-Duenas F.J."/>
            <person name="Serrano A."/>
            <person name="Henrissat B."/>
            <person name="Drula E."/>
            <person name="Hughes K.W."/>
            <person name="Mata J.L."/>
            <person name="Ishikawa N.K."/>
            <person name="Vargas-Isla R."/>
            <person name="Ushijima S."/>
            <person name="Smith C.A."/>
            <person name="Ahrendt S."/>
            <person name="Andreopoulos W."/>
            <person name="He G."/>
            <person name="Labutti K."/>
            <person name="Lipzen A."/>
            <person name="Ng V."/>
            <person name="Riley R."/>
            <person name="Sandor L."/>
            <person name="Barry K."/>
            <person name="Martinez A.T."/>
            <person name="Xiao Y."/>
            <person name="Gibbons J.G."/>
            <person name="Terashima K."/>
            <person name="Grigoriev I.V."/>
            <person name="Hibbett D.S."/>
        </authorList>
    </citation>
    <scope>NUCLEOTIDE SEQUENCE</scope>
    <source>
        <strain evidence="4">RHP3577 ss4</strain>
    </source>
</reference>
<dbReference type="InterPro" id="IPR050374">
    <property type="entry name" value="RRT5_SRSF_SR"/>
</dbReference>
<organism evidence="4 5">
    <name type="scientific">Lentinula lateritia</name>
    <dbReference type="NCBI Taxonomy" id="40482"/>
    <lineage>
        <taxon>Eukaryota</taxon>
        <taxon>Fungi</taxon>
        <taxon>Dikarya</taxon>
        <taxon>Basidiomycota</taxon>
        <taxon>Agaricomycotina</taxon>
        <taxon>Agaricomycetes</taxon>
        <taxon>Agaricomycetidae</taxon>
        <taxon>Agaricales</taxon>
        <taxon>Marasmiineae</taxon>
        <taxon>Omphalotaceae</taxon>
        <taxon>Lentinula</taxon>
    </lineage>
</organism>
<name>A0ABQ8VLP1_9AGAR</name>
<protein>
    <recommendedName>
        <fullName evidence="3">RRM domain-containing protein</fullName>
    </recommendedName>
</protein>
<dbReference type="SMART" id="SM00360">
    <property type="entry name" value="RRM"/>
    <property type="match status" value="2"/>
</dbReference>
<proteinExistence type="predicted"/>
<evidence type="ECO:0000259" key="3">
    <source>
        <dbReference type="PROSITE" id="PS50102"/>
    </source>
</evidence>
<dbReference type="EMBL" id="JANVFT010000028">
    <property type="protein sequence ID" value="KAJ4496482.1"/>
    <property type="molecule type" value="Genomic_DNA"/>
</dbReference>
<evidence type="ECO:0000313" key="4">
    <source>
        <dbReference type="EMBL" id="KAJ4496482.1"/>
    </source>
</evidence>
<dbReference type="PROSITE" id="PS50102">
    <property type="entry name" value="RRM"/>
    <property type="match status" value="1"/>
</dbReference>
<dbReference type="SUPFAM" id="SSF54928">
    <property type="entry name" value="RNA-binding domain, RBD"/>
    <property type="match status" value="2"/>
</dbReference>
<sequence length="305" mass="33093">MLRRLGTVFKELGGAVRSGIVEFSSTEITQDCENNFCFGATPVPGKMGMTMAGLGFFSHTQNDPGNQLHIGNVYLKDLFHTAGNIICANIDIRANGCPKGSGTAVFETPKDAQQTISMYHGFEWYGCILEVREDHFAGLTGAACGGFYGGLCGGLCGGFRDGMRGGFGGGPSHHFSNRPNQHVLGSRMDNYGGGFGASMGYRGYTEPEPSQQIMICNLPWSTTNEDLVKLFETMGQVELAEFLLEGTCSKNCSIVQFMQMTEGETAIAKFQQYMYGGQPLDIWFNDHWHTFTMAAAKGGVNLLPD</sequence>
<evidence type="ECO:0000256" key="1">
    <source>
        <dbReference type="ARBA" id="ARBA00022884"/>
    </source>
</evidence>
<comment type="caution">
    <text evidence="4">The sequence shown here is derived from an EMBL/GenBank/DDBJ whole genome shotgun (WGS) entry which is preliminary data.</text>
</comment>
<dbReference type="Pfam" id="PF00076">
    <property type="entry name" value="RRM_1"/>
    <property type="match status" value="1"/>
</dbReference>
<dbReference type="InterPro" id="IPR035979">
    <property type="entry name" value="RBD_domain_sf"/>
</dbReference>
<evidence type="ECO:0000313" key="5">
    <source>
        <dbReference type="Proteomes" id="UP001150217"/>
    </source>
</evidence>
<accession>A0ABQ8VLP1</accession>
<dbReference type="Gene3D" id="3.30.70.330">
    <property type="match status" value="2"/>
</dbReference>